<protein>
    <submittedName>
        <fullName evidence="3">Thioesterase</fullName>
    </submittedName>
</protein>
<dbReference type="HOGENOM" id="CLU_841338_0_0_11"/>
<gene>
    <name evidence="3" type="ordered locus">FraEuI1c_1363</name>
</gene>
<evidence type="ECO:0000313" key="3">
    <source>
        <dbReference type="EMBL" id="ADP79430.1"/>
    </source>
</evidence>
<dbReference type="AlphaFoldDB" id="E3J4X9"/>
<dbReference type="Pfam" id="PF00975">
    <property type="entry name" value="Thioesterase"/>
    <property type="match status" value="1"/>
</dbReference>
<dbReference type="EMBL" id="CP002299">
    <property type="protein sequence ID" value="ADP79430.1"/>
    <property type="molecule type" value="Genomic_DNA"/>
</dbReference>
<reference evidence="3 4" key="1">
    <citation type="submission" date="2010-10" db="EMBL/GenBank/DDBJ databases">
        <title>Complete sequence of Frankia sp. EuI1c.</title>
        <authorList>
            <consortium name="US DOE Joint Genome Institute"/>
            <person name="Lucas S."/>
            <person name="Copeland A."/>
            <person name="Lapidus A."/>
            <person name="Cheng J.-F."/>
            <person name="Bruce D."/>
            <person name="Goodwin L."/>
            <person name="Pitluck S."/>
            <person name="Chertkov O."/>
            <person name="Detter J.C."/>
            <person name="Han C."/>
            <person name="Tapia R."/>
            <person name="Land M."/>
            <person name="Hauser L."/>
            <person name="Jeffries C."/>
            <person name="Kyrpides N."/>
            <person name="Ivanova N."/>
            <person name="Mikhailova N."/>
            <person name="Beauchemin N."/>
            <person name="Sen A."/>
            <person name="Sur S.A."/>
            <person name="Gtari M."/>
            <person name="Wall L."/>
            <person name="Tisa L."/>
            <person name="Woyke T."/>
        </authorList>
    </citation>
    <scope>NUCLEOTIDE SEQUENCE [LARGE SCALE GENOMIC DNA]</scope>
    <source>
        <strain evidence="4">DSM 45817 / CECT 9037 / EuI1c</strain>
    </source>
</reference>
<evidence type="ECO:0000259" key="2">
    <source>
        <dbReference type="Pfam" id="PF00975"/>
    </source>
</evidence>
<sequence length="339" mass="35897">MGRAHLSGRGDRRPPLFFVGGLEGPPHPGQPLAGALIDTMPCRGLDLPGRDGARPPLGDVRAMASYFLPGVLLVQPWGGPFQLAGYGFGGILAYELGRLLRGIGQPVAPVILFDTALPLPGQPPPRPNPQLAIRELARMRHLPCLWQGTCRCGIDHGVPLSEQGARIARALGARDPARYEDYLLASIGTYTAALRAYAAYRPGPSDLAVVLARPADRTSNWGLPSQLALHDSRCLGWERAPVAELHLAVIPTDRGSFFADPHHWDLANLVHRHLATPTPPPPPGPPLAGPPLSSPTLAGPRLVSPPLAGLPLYGLPPAGPPPRTPEPTTEPGDRAVSIP</sequence>
<feature type="compositionally biased region" description="Pro residues" evidence="1">
    <location>
        <begin position="277"/>
        <end position="293"/>
    </location>
</feature>
<name>E3J4X9_PSEI1</name>
<dbReference type="Gene3D" id="3.40.50.1820">
    <property type="entry name" value="alpha/beta hydrolase"/>
    <property type="match status" value="1"/>
</dbReference>
<dbReference type="eggNOG" id="COG3319">
    <property type="taxonomic scope" value="Bacteria"/>
</dbReference>
<dbReference type="SUPFAM" id="SSF53474">
    <property type="entry name" value="alpha/beta-Hydrolases"/>
    <property type="match status" value="1"/>
</dbReference>
<feature type="domain" description="Thioesterase" evidence="2">
    <location>
        <begin position="15"/>
        <end position="118"/>
    </location>
</feature>
<dbReference type="OrthoDB" id="2472181at2"/>
<accession>E3J4X9</accession>
<dbReference type="InterPro" id="IPR001031">
    <property type="entry name" value="Thioesterase"/>
</dbReference>
<feature type="compositionally biased region" description="Low complexity" evidence="1">
    <location>
        <begin position="305"/>
        <end position="316"/>
    </location>
</feature>
<evidence type="ECO:0000256" key="1">
    <source>
        <dbReference type="SAM" id="MobiDB-lite"/>
    </source>
</evidence>
<dbReference type="InterPro" id="IPR029058">
    <property type="entry name" value="AB_hydrolase_fold"/>
</dbReference>
<evidence type="ECO:0000313" key="4">
    <source>
        <dbReference type="Proteomes" id="UP000002484"/>
    </source>
</evidence>
<dbReference type="InParanoid" id="E3J4X9"/>
<dbReference type="KEGG" id="fri:FraEuI1c_1363"/>
<proteinExistence type="predicted"/>
<organism evidence="3 4">
    <name type="scientific">Pseudofrankia inefficax (strain DSM 45817 / CECT 9037 / DDB 130130 / EuI1c)</name>
    <name type="common">Frankia inefficax</name>
    <dbReference type="NCBI Taxonomy" id="298654"/>
    <lineage>
        <taxon>Bacteria</taxon>
        <taxon>Bacillati</taxon>
        <taxon>Actinomycetota</taxon>
        <taxon>Actinomycetes</taxon>
        <taxon>Frankiales</taxon>
        <taxon>Frankiaceae</taxon>
        <taxon>Pseudofrankia</taxon>
    </lineage>
</organism>
<dbReference type="STRING" id="298654.FraEuI1c_1363"/>
<keyword evidence="4" id="KW-1185">Reference proteome</keyword>
<dbReference type="Proteomes" id="UP000002484">
    <property type="component" value="Chromosome"/>
</dbReference>
<feature type="region of interest" description="Disordered" evidence="1">
    <location>
        <begin position="275"/>
        <end position="339"/>
    </location>
</feature>